<accession>A0A1I6U8L6</accession>
<evidence type="ECO:0000313" key="1">
    <source>
        <dbReference type="EMBL" id="SFS97751.1"/>
    </source>
</evidence>
<dbReference type="RefSeq" id="WP_093421901.1">
    <property type="nucleotide sequence ID" value="NZ_FOZX01000009.1"/>
</dbReference>
<dbReference type="OrthoDB" id="8576080at2"/>
<organism evidence="1 2">
    <name type="scientific">Saccharopolyspora flava</name>
    <dbReference type="NCBI Taxonomy" id="95161"/>
    <lineage>
        <taxon>Bacteria</taxon>
        <taxon>Bacillati</taxon>
        <taxon>Actinomycetota</taxon>
        <taxon>Actinomycetes</taxon>
        <taxon>Pseudonocardiales</taxon>
        <taxon>Pseudonocardiaceae</taxon>
        <taxon>Saccharopolyspora</taxon>
    </lineage>
</organism>
<dbReference type="EMBL" id="FOZX01000009">
    <property type="protein sequence ID" value="SFS97751.1"/>
    <property type="molecule type" value="Genomic_DNA"/>
</dbReference>
<proteinExistence type="predicted"/>
<reference evidence="2" key="1">
    <citation type="submission" date="2016-10" db="EMBL/GenBank/DDBJ databases">
        <authorList>
            <person name="Varghese N."/>
            <person name="Submissions S."/>
        </authorList>
    </citation>
    <scope>NUCLEOTIDE SEQUENCE [LARGE SCALE GENOMIC DNA]</scope>
    <source>
        <strain evidence="2">DSM 44771</strain>
    </source>
</reference>
<evidence type="ECO:0008006" key="3">
    <source>
        <dbReference type="Google" id="ProtNLM"/>
    </source>
</evidence>
<sequence>MSVTGYAYPWDVRAGFTDRVAAAGVDEVAVAVAYHSARAATPFDETRSAVLARHAALYRPVGTGWGRLRPAEPDWVGPDAAGEAIAALSAAGVPAAAWLVLTHNSLLGGRFPDVAVRNCFGEVYPWALCPARAEVRDYAARLTAHALDGLDVRSVVLEACGQLGAVHQHQHEKTDAVWSPAAARLLSVCCCPACADGWTGLDPEAVRELLRAEVRRIVVTGDLIGTADDLPADLRAALLAGRRESTDRLRRAVLAEVGTGRRVLLHGSADEWATGALPGLTPSAAAEVDGVVVPCWNPTGPQEVSAAAAAGVERIGAYVTAVGPRETDLAEHARRVTEAGASELHLYHLGLAGPARSPSLRAAAETHRRASGAIPG</sequence>
<evidence type="ECO:0000313" key="2">
    <source>
        <dbReference type="Proteomes" id="UP000198852"/>
    </source>
</evidence>
<protein>
    <recommendedName>
        <fullName evidence="3">Alanine-rich protein</fullName>
    </recommendedName>
</protein>
<keyword evidence="2" id="KW-1185">Reference proteome</keyword>
<dbReference type="STRING" id="95161.SAMN05660874_04711"/>
<dbReference type="Proteomes" id="UP000198852">
    <property type="component" value="Unassembled WGS sequence"/>
</dbReference>
<name>A0A1I6U8L6_9PSEU</name>
<gene>
    <name evidence="1" type="ORF">SAMN05660874_04711</name>
</gene>
<dbReference type="AlphaFoldDB" id="A0A1I6U8L6"/>